<evidence type="ECO:0000256" key="4">
    <source>
        <dbReference type="ARBA" id="ARBA00023040"/>
    </source>
</evidence>
<dbReference type="SUPFAM" id="SSF81321">
    <property type="entry name" value="Family A G protein-coupled receptor-like"/>
    <property type="match status" value="1"/>
</dbReference>
<feature type="domain" description="G-protein coupled receptors family 1 profile" evidence="11">
    <location>
        <begin position="50"/>
        <end position="452"/>
    </location>
</feature>
<evidence type="ECO:0000313" key="13">
    <source>
        <dbReference type="Proteomes" id="UP001152320"/>
    </source>
</evidence>
<evidence type="ECO:0000256" key="3">
    <source>
        <dbReference type="ARBA" id="ARBA00022989"/>
    </source>
</evidence>
<keyword evidence="6 8" id="KW-0675">Receptor</keyword>
<keyword evidence="4 8" id="KW-0297">G-protein coupled receptor</keyword>
<dbReference type="InterPro" id="IPR000276">
    <property type="entry name" value="GPCR_Rhodpsn"/>
</dbReference>
<evidence type="ECO:0000256" key="8">
    <source>
        <dbReference type="RuleBase" id="RU000688"/>
    </source>
</evidence>
<dbReference type="Gene3D" id="1.20.1070.10">
    <property type="entry name" value="Rhodopsin 7-helix transmembrane proteins"/>
    <property type="match status" value="2"/>
</dbReference>
<dbReference type="GO" id="GO:0004930">
    <property type="term" value="F:G protein-coupled receptor activity"/>
    <property type="evidence" value="ECO:0007669"/>
    <property type="project" value="UniProtKB-KW"/>
</dbReference>
<comment type="subcellular location">
    <subcellularLocation>
        <location evidence="1">Membrane</location>
        <topology evidence="1">Multi-pass membrane protein</topology>
    </subcellularLocation>
</comment>
<evidence type="ECO:0000256" key="2">
    <source>
        <dbReference type="ARBA" id="ARBA00022692"/>
    </source>
</evidence>
<dbReference type="CDD" id="cd00637">
    <property type="entry name" value="7tm_classA_rhodopsin-like"/>
    <property type="match status" value="1"/>
</dbReference>
<dbReference type="OrthoDB" id="5964776at2759"/>
<evidence type="ECO:0000256" key="7">
    <source>
        <dbReference type="ARBA" id="ARBA00023224"/>
    </source>
</evidence>
<keyword evidence="7 8" id="KW-0807">Transducer</keyword>
<proteinExistence type="inferred from homology"/>
<feature type="transmembrane region" description="Helical" evidence="10">
    <location>
        <begin position="149"/>
        <end position="175"/>
    </location>
</feature>
<feature type="transmembrane region" description="Helical" evidence="10">
    <location>
        <begin position="436"/>
        <end position="455"/>
    </location>
</feature>
<keyword evidence="3 10" id="KW-1133">Transmembrane helix</keyword>
<name>A0A9Q1BUW5_HOLLE</name>
<dbReference type="GO" id="GO:0005886">
    <property type="term" value="C:plasma membrane"/>
    <property type="evidence" value="ECO:0007669"/>
    <property type="project" value="TreeGrafter"/>
</dbReference>
<dbReference type="PRINTS" id="PR00237">
    <property type="entry name" value="GPCRRHODOPSN"/>
</dbReference>
<evidence type="ECO:0000256" key="5">
    <source>
        <dbReference type="ARBA" id="ARBA00023136"/>
    </source>
</evidence>
<dbReference type="PROSITE" id="PS00237">
    <property type="entry name" value="G_PROTEIN_RECEP_F1_1"/>
    <property type="match status" value="1"/>
</dbReference>
<evidence type="ECO:0000256" key="1">
    <source>
        <dbReference type="ARBA" id="ARBA00004141"/>
    </source>
</evidence>
<evidence type="ECO:0000256" key="6">
    <source>
        <dbReference type="ARBA" id="ARBA00023170"/>
    </source>
</evidence>
<protein>
    <submittedName>
        <fullName evidence="12">Trissin receptor</fullName>
    </submittedName>
</protein>
<dbReference type="EMBL" id="JAIZAY010000011">
    <property type="protein sequence ID" value="KAJ8033084.1"/>
    <property type="molecule type" value="Genomic_DNA"/>
</dbReference>
<comment type="caution">
    <text evidence="12">The sequence shown here is derived from an EMBL/GenBank/DDBJ whole genome shotgun (WGS) entry which is preliminary data.</text>
</comment>
<dbReference type="PROSITE" id="PS50262">
    <property type="entry name" value="G_PROTEIN_RECEP_F1_2"/>
    <property type="match status" value="1"/>
</dbReference>
<keyword evidence="13" id="KW-1185">Reference proteome</keyword>
<sequence length="499" mass="56217">MYPGKYVNLRDVTEGPYANYVFFEDPFTKSPVKQILITVYVTIFFLGFTGNLMVIFVIARNKSMRTVTNFFLGNLAVSDFLAMTFSVIPILFTYVAESWHFGDIICRCAYFLINVTTTSSILILAVISVERYMAILHPFELRQLVTTKLLSITVSVIWVIAFFLGLPTVFSYSVIEYGDHKFCSPQGMDHNFMAIQNIARVIFLYLLPLTVMCILYGAIGRTLWASSPDVKFSQCNGEKHTKDKKKASHVAYSPASSVVTFGTTSSPPPGNSNNFKKHIVADEESSTIGKVGPFLLEEPVEHDLGPSGDSDFYRDGNDNVRIMSTNRTHSSPASKISTPVPRRGKNWSIFKPSLTSKNPGGAAGFKSLASSRNSKRRRKTEAVRAARRKAVRMLSIIALCFAFCLFPMQLAVVLVTVEEIFEVSINLLIKPWFYPFAYACYFMNSALNPFLYAFLSNNFRKNFLETITCQTNRRRRNARCVQRLKSVTSDVQTELVYVP</sequence>
<feature type="transmembrane region" description="Helical" evidence="10">
    <location>
        <begin position="35"/>
        <end position="59"/>
    </location>
</feature>
<comment type="similarity">
    <text evidence="8">Belongs to the G-protein coupled receptor 1 family.</text>
</comment>
<dbReference type="AlphaFoldDB" id="A0A9Q1BUW5"/>
<organism evidence="12 13">
    <name type="scientific">Holothuria leucospilota</name>
    <name type="common">Black long sea cucumber</name>
    <name type="synonym">Mertensiothuria leucospilota</name>
    <dbReference type="NCBI Taxonomy" id="206669"/>
    <lineage>
        <taxon>Eukaryota</taxon>
        <taxon>Metazoa</taxon>
        <taxon>Echinodermata</taxon>
        <taxon>Eleutherozoa</taxon>
        <taxon>Echinozoa</taxon>
        <taxon>Holothuroidea</taxon>
        <taxon>Aspidochirotacea</taxon>
        <taxon>Aspidochirotida</taxon>
        <taxon>Holothuriidae</taxon>
        <taxon>Holothuria</taxon>
    </lineage>
</organism>
<evidence type="ECO:0000256" key="9">
    <source>
        <dbReference type="SAM" id="MobiDB-lite"/>
    </source>
</evidence>
<evidence type="ECO:0000313" key="12">
    <source>
        <dbReference type="EMBL" id="KAJ8033084.1"/>
    </source>
</evidence>
<dbReference type="PANTHER" id="PTHR45695:SF15">
    <property type="entry name" value="OPSIN RH2"/>
    <property type="match status" value="1"/>
</dbReference>
<feature type="transmembrane region" description="Helical" evidence="10">
    <location>
        <begin position="394"/>
        <end position="416"/>
    </location>
</feature>
<reference evidence="12" key="1">
    <citation type="submission" date="2021-10" db="EMBL/GenBank/DDBJ databases">
        <title>Tropical sea cucumber genome reveals ecological adaptation and Cuvierian tubules defense mechanism.</title>
        <authorList>
            <person name="Chen T."/>
        </authorList>
    </citation>
    <scope>NUCLEOTIDE SEQUENCE</scope>
    <source>
        <strain evidence="12">Nanhai2018</strain>
        <tissue evidence="12">Muscle</tissue>
    </source>
</reference>
<dbReference type="SMART" id="SM01381">
    <property type="entry name" value="7TM_GPCR_Srsx"/>
    <property type="match status" value="1"/>
</dbReference>
<gene>
    <name evidence="12" type="ORF">HOLleu_23218</name>
</gene>
<keyword evidence="2 8" id="KW-0812">Transmembrane</keyword>
<dbReference type="PANTHER" id="PTHR45695">
    <property type="entry name" value="LEUCOKININ RECEPTOR-RELATED"/>
    <property type="match status" value="1"/>
</dbReference>
<feature type="transmembrane region" description="Helical" evidence="10">
    <location>
        <begin position="195"/>
        <end position="219"/>
    </location>
</feature>
<accession>A0A9Q1BUW5</accession>
<dbReference type="InterPro" id="IPR017452">
    <property type="entry name" value="GPCR_Rhodpsn_7TM"/>
</dbReference>
<evidence type="ECO:0000259" key="11">
    <source>
        <dbReference type="PROSITE" id="PS50262"/>
    </source>
</evidence>
<feature type="transmembrane region" description="Helical" evidence="10">
    <location>
        <begin position="108"/>
        <end position="129"/>
    </location>
</feature>
<evidence type="ECO:0000256" key="10">
    <source>
        <dbReference type="SAM" id="Phobius"/>
    </source>
</evidence>
<feature type="transmembrane region" description="Helical" evidence="10">
    <location>
        <begin position="71"/>
        <end position="96"/>
    </location>
</feature>
<keyword evidence="5 10" id="KW-0472">Membrane</keyword>
<dbReference type="Pfam" id="PF00001">
    <property type="entry name" value="7tm_1"/>
    <property type="match status" value="1"/>
</dbReference>
<dbReference type="Proteomes" id="UP001152320">
    <property type="component" value="Chromosome 11"/>
</dbReference>
<feature type="region of interest" description="Disordered" evidence="9">
    <location>
        <begin position="353"/>
        <end position="381"/>
    </location>
</feature>